<dbReference type="Gene3D" id="1.10.760.10">
    <property type="entry name" value="Cytochrome c-like domain"/>
    <property type="match status" value="2"/>
</dbReference>
<keyword evidence="10" id="KW-1185">Reference proteome</keyword>
<dbReference type="Pfam" id="PF03150">
    <property type="entry name" value="CCP_MauG"/>
    <property type="match status" value="1"/>
</dbReference>
<gene>
    <name evidence="9" type="ORF">SHI21_05745</name>
</gene>
<feature type="chain" id="PRO_5045883601" evidence="7">
    <location>
        <begin position="27"/>
        <end position="436"/>
    </location>
</feature>
<dbReference type="PANTHER" id="PTHR30600">
    <property type="entry name" value="CYTOCHROME C PEROXIDASE-RELATED"/>
    <property type="match status" value="1"/>
</dbReference>
<name>A0ABU5VRL2_9BACT</name>
<sequence>MTFNKHSLYSMALGLTLGLISSNASADPVDDFIYQRLRVFGIGKYETLPVNNAPDYQARIELGRKLFMDPNLSGNKNISCLTCHTPMTGLSDGRALSQTEDGQRVLRRNANSLYNVGDPQNKFMFWDGRVHYSPAKKIFTTPEPAFNGENPVAKEITSVMQSALSAQSIFPIVNSDEMRGRRGDNEIANAKTDLEAWDLIVKRLTNDKNSKYIDLFKRAYPTVEKVNIGHVGEAMGVFMRESFQSNGSPFNRYAAGDTTALNAQQKRGLQVFMSSNCIACHSGPTLGNNSFFASVGVPFYGAKPFAQDKGRAEVTNEKFRTYFFKTPSLINVGLSAPYMHNGAFKTLRDVINHYNDIETSITTFDIGNRRNEFPVEVEVLNSPADLGALRASIQAGFLLSGLELGTRSLDDLEAFLKEGLTDPKWDPKNFNGASPF</sequence>
<protein>
    <submittedName>
        <fullName evidence="9">Cytochrome c peroxidase</fullName>
        <ecNumber evidence="9">1.11.1.5</ecNumber>
    </submittedName>
</protein>
<reference evidence="9 10" key="1">
    <citation type="submission" date="2023-11" db="EMBL/GenBank/DDBJ databases">
        <title>A Novel Polar Bacteriovorax (B. antarcticus) Isolated from the Biocrust in Antarctica.</title>
        <authorList>
            <person name="Mun W."/>
            <person name="Choi S.Y."/>
            <person name="Mitchell R.J."/>
        </authorList>
    </citation>
    <scope>NUCLEOTIDE SEQUENCE [LARGE SCALE GENOMIC DNA]</scope>
    <source>
        <strain evidence="9 10">PP10</strain>
    </source>
</reference>
<keyword evidence="5 6" id="KW-0408">Iron</keyword>
<dbReference type="InterPro" id="IPR004852">
    <property type="entry name" value="Di-haem_cyt_c_peroxidsae"/>
</dbReference>
<dbReference type="SUPFAM" id="SSF46626">
    <property type="entry name" value="Cytochrome c"/>
    <property type="match status" value="2"/>
</dbReference>
<evidence type="ECO:0000256" key="4">
    <source>
        <dbReference type="ARBA" id="ARBA00023002"/>
    </source>
</evidence>
<evidence type="ECO:0000256" key="1">
    <source>
        <dbReference type="ARBA" id="ARBA00004196"/>
    </source>
</evidence>
<comment type="subcellular location">
    <subcellularLocation>
        <location evidence="1">Cell envelope</location>
    </subcellularLocation>
</comment>
<keyword evidence="3 6" id="KW-0479">Metal-binding</keyword>
<accession>A0ABU5VRL2</accession>
<dbReference type="EMBL" id="JAYGJQ010000001">
    <property type="protein sequence ID" value="MEA9355690.1"/>
    <property type="molecule type" value="Genomic_DNA"/>
</dbReference>
<keyword evidence="7" id="KW-0732">Signal</keyword>
<dbReference type="PROSITE" id="PS51007">
    <property type="entry name" value="CYTC"/>
    <property type="match status" value="1"/>
</dbReference>
<dbReference type="InterPro" id="IPR036909">
    <property type="entry name" value="Cyt_c-like_dom_sf"/>
</dbReference>
<evidence type="ECO:0000256" key="7">
    <source>
        <dbReference type="SAM" id="SignalP"/>
    </source>
</evidence>
<dbReference type="InterPro" id="IPR051395">
    <property type="entry name" value="Cytochrome_c_Peroxidase/MauG"/>
</dbReference>
<feature type="domain" description="Cytochrome c" evidence="8">
    <location>
        <begin position="263"/>
        <end position="420"/>
    </location>
</feature>
<proteinExistence type="predicted"/>
<keyword evidence="9" id="KW-0575">Peroxidase</keyword>
<dbReference type="Proteomes" id="UP001302274">
    <property type="component" value="Unassembled WGS sequence"/>
</dbReference>
<evidence type="ECO:0000313" key="9">
    <source>
        <dbReference type="EMBL" id="MEA9355690.1"/>
    </source>
</evidence>
<dbReference type="RefSeq" id="WP_323575314.1">
    <property type="nucleotide sequence ID" value="NZ_JAYGJQ010000001.1"/>
</dbReference>
<dbReference type="EC" id="1.11.1.5" evidence="9"/>
<evidence type="ECO:0000256" key="6">
    <source>
        <dbReference type="PROSITE-ProRule" id="PRU00433"/>
    </source>
</evidence>
<evidence type="ECO:0000256" key="3">
    <source>
        <dbReference type="ARBA" id="ARBA00022723"/>
    </source>
</evidence>
<keyword evidence="4 9" id="KW-0560">Oxidoreductase</keyword>
<dbReference type="InterPro" id="IPR009056">
    <property type="entry name" value="Cyt_c-like_dom"/>
</dbReference>
<organism evidence="9 10">
    <name type="scientific">Bacteriovorax antarcticus</name>
    <dbReference type="NCBI Taxonomy" id="3088717"/>
    <lineage>
        <taxon>Bacteria</taxon>
        <taxon>Pseudomonadati</taxon>
        <taxon>Bdellovibrionota</taxon>
        <taxon>Bacteriovoracia</taxon>
        <taxon>Bacteriovoracales</taxon>
        <taxon>Bacteriovoracaceae</taxon>
        <taxon>Bacteriovorax</taxon>
    </lineage>
</organism>
<keyword evidence="2 6" id="KW-0349">Heme</keyword>
<evidence type="ECO:0000259" key="8">
    <source>
        <dbReference type="PROSITE" id="PS51007"/>
    </source>
</evidence>
<dbReference type="GO" id="GO:0004130">
    <property type="term" value="F:cytochrome-c peroxidase activity"/>
    <property type="evidence" value="ECO:0007669"/>
    <property type="project" value="UniProtKB-EC"/>
</dbReference>
<evidence type="ECO:0000256" key="5">
    <source>
        <dbReference type="ARBA" id="ARBA00023004"/>
    </source>
</evidence>
<evidence type="ECO:0000313" key="10">
    <source>
        <dbReference type="Proteomes" id="UP001302274"/>
    </source>
</evidence>
<feature type="signal peptide" evidence="7">
    <location>
        <begin position="1"/>
        <end position="26"/>
    </location>
</feature>
<evidence type="ECO:0000256" key="2">
    <source>
        <dbReference type="ARBA" id="ARBA00022617"/>
    </source>
</evidence>
<comment type="caution">
    <text evidence="9">The sequence shown here is derived from an EMBL/GenBank/DDBJ whole genome shotgun (WGS) entry which is preliminary data.</text>
</comment>